<evidence type="ECO:0000256" key="5">
    <source>
        <dbReference type="ARBA" id="ARBA00022598"/>
    </source>
</evidence>
<dbReference type="NCBIfam" id="TIGR00877">
    <property type="entry name" value="purD"/>
    <property type="match status" value="1"/>
</dbReference>
<dbReference type="GO" id="GO:0006189">
    <property type="term" value="P:'de novo' IMP biosynthetic process"/>
    <property type="evidence" value="ECO:0007669"/>
    <property type="project" value="UniProtKB-UniRule"/>
</dbReference>
<organism evidence="17 18">
    <name type="scientific">Candidatus Caccousia avicola</name>
    <dbReference type="NCBI Taxonomy" id="2840721"/>
    <lineage>
        <taxon>Bacteria</taxon>
        <taxon>Bacillati</taxon>
        <taxon>Bacillota</taxon>
        <taxon>Clostridia</taxon>
        <taxon>Eubacteriales</taxon>
        <taxon>Oscillospiraceae</taxon>
        <taxon>Oscillospiraceae incertae sedis</taxon>
        <taxon>Candidatus Caccousia</taxon>
    </lineage>
</organism>
<dbReference type="PROSITE" id="PS50975">
    <property type="entry name" value="ATP_GRASP"/>
    <property type="match status" value="1"/>
</dbReference>
<dbReference type="InterPro" id="IPR037123">
    <property type="entry name" value="PRibGlycinamide_synth_C_sf"/>
</dbReference>
<name>A0A9D1ANF4_9FIRM</name>
<dbReference type="Gene3D" id="3.90.600.10">
    <property type="entry name" value="Phosphoribosylglycinamide synthetase, C-terminal domain"/>
    <property type="match status" value="1"/>
</dbReference>
<dbReference type="InterPro" id="IPR020560">
    <property type="entry name" value="PRibGlycinamide_synth_C-dom"/>
</dbReference>
<dbReference type="FunFam" id="3.90.600.10:FF:000001">
    <property type="entry name" value="Trifunctional purine biosynthetic protein adenosine-3"/>
    <property type="match status" value="1"/>
</dbReference>
<evidence type="ECO:0000256" key="13">
    <source>
        <dbReference type="ARBA" id="ARBA00042864"/>
    </source>
</evidence>
<dbReference type="InterPro" id="IPR016185">
    <property type="entry name" value="PreATP-grasp_dom_sf"/>
</dbReference>
<keyword evidence="5 14" id="KW-0436">Ligase</keyword>
<evidence type="ECO:0000256" key="10">
    <source>
        <dbReference type="ARBA" id="ARBA00023211"/>
    </source>
</evidence>
<dbReference type="Pfam" id="PF02844">
    <property type="entry name" value="GARS_N"/>
    <property type="match status" value="1"/>
</dbReference>
<reference evidence="17" key="1">
    <citation type="submission" date="2020-10" db="EMBL/GenBank/DDBJ databases">
        <authorList>
            <person name="Gilroy R."/>
        </authorList>
    </citation>
    <scope>NUCLEOTIDE SEQUENCE</scope>
    <source>
        <strain evidence="17">ChiSxjej1B13-7958</strain>
    </source>
</reference>
<feature type="domain" description="ATP-grasp" evidence="16">
    <location>
        <begin position="107"/>
        <end position="314"/>
    </location>
</feature>
<comment type="catalytic activity">
    <reaction evidence="14">
        <text>5-phospho-beta-D-ribosylamine + glycine + ATP = N(1)-(5-phospho-beta-D-ribosyl)glycinamide + ADP + phosphate + H(+)</text>
        <dbReference type="Rhea" id="RHEA:17453"/>
        <dbReference type="ChEBI" id="CHEBI:15378"/>
        <dbReference type="ChEBI" id="CHEBI:30616"/>
        <dbReference type="ChEBI" id="CHEBI:43474"/>
        <dbReference type="ChEBI" id="CHEBI:57305"/>
        <dbReference type="ChEBI" id="CHEBI:58681"/>
        <dbReference type="ChEBI" id="CHEBI:143788"/>
        <dbReference type="ChEBI" id="CHEBI:456216"/>
        <dbReference type="EC" id="6.3.4.13"/>
    </reaction>
</comment>
<protein>
    <recommendedName>
        <fullName evidence="4 14">Phosphoribosylamine--glycine ligase</fullName>
        <ecNumber evidence="4 14">6.3.4.13</ecNumber>
    </recommendedName>
    <alternativeName>
        <fullName evidence="14">GARS</fullName>
    </alternativeName>
    <alternativeName>
        <fullName evidence="12 14">Glycinamide ribonucleotide synthetase</fullName>
    </alternativeName>
    <alternativeName>
        <fullName evidence="13 14">Phosphoribosylglycinamide synthetase</fullName>
    </alternativeName>
</protein>
<comment type="cofactor">
    <cofactor evidence="1">
        <name>Mn(2+)</name>
        <dbReference type="ChEBI" id="CHEBI:29035"/>
    </cofactor>
</comment>
<evidence type="ECO:0000256" key="11">
    <source>
        <dbReference type="ARBA" id="ARBA00038345"/>
    </source>
</evidence>
<evidence type="ECO:0000256" key="12">
    <source>
        <dbReference type="ARBA" id="ARBA00042242"/>
    </source>
</evidence>
<dbReference type="InterPro" id="IPR011054">
    <property type="entry name" value="Rudment_hybrid_motif"/>
</dbReference>
<evidence type="ECO:0000256" key="15">
    <source>
        <dbReference type="PROSITE-ProRule" id="PRU00409"/>
    </source>
</evidence>
<evidence type="ECO:0000256" key="1">
    <source>
        <dbReference type="ARBA" id="ARBA00001936"/>
    </source>
</evidence>
<evidence type="ECO:0000256" key="8">
    <source>
        <dbReference type="ARBA" id="ARBA00022755"/>
    </source>
</evidence>
<comment type="similarity">
    <text evidence="11 14">Belongs to the GARS family.</text>
</comment>
<comment type="caution">
    <text evidence="17">The sequence shown here is derived from an EMBL/GenBank/DDBJ whole genome shotgun (WGS) entry which is preliminary data.</text>
</comment>
<comment type="cofactor">
    <cofactor evidence="2">
        <name>Mg(2+)</name>
        <dbReference type="ChEBI" id="CHEBI:18420"/>
    </cofactor>
</comment>
<dbReference type="InterPro" id="IPR011761">
    <property type="entry name" value="ATP-grasp"/>
</dbReference>
<dbReference type="GO" id="GO:0005524">
    <property type="term" value="F:ATP binding"/>
    <property type="evidence" value="ECO:0007669"/>
    <property type="project" value="UniProtKB-UniRule"/>
</dbReference>
<comment type="pathway">
    <text evidence="3 14">Purine metabolism; IMP biosynthesis via de novo pathway; N(1)-(5-phospho-D-ribosyl)glycinamide from 5-phospho-alpha-D-ribose 1-diphosphate: step 2/2.</text>
</comment>
<reference evidence="17" key="2">
    <citation type="journal article" date="2021" name="PeerJ">
        <title>Extensive microbial diversity within the chicken gut microbiome revealed by metagenomics and culture.</title>
        <authorList>
            <person name="Gilroy R."/>
            <person name="Ravi A."/>
            <person name="Getino M."/>
            <person name="Pursley I."/>
            <person name="Horton D.L."/>
            <person name="Alikhan N.F."/>
            <person name="Baker D."/>
            <person name="Gharbi K."/>
            <person name="Hall N."/>
            <person name="Watson M."/>
            <person name="Adriaenssens E.M."/>
            <person name="Foster-Nyarko E."/>
            <person name="Jarju S."/>
            <person name="Secka A."/>
            <person name="Antonio M."/>
            <person name="Oren A."/>
            <person name="Chaudhuri R.R."/>
            <person name="La Ragione R."/>
            <person name="Hildebrand F."/>
            <person name="Pallen M.J."/>
        </authorList>
    </citation>
    <scope>NUCLEOTIDE SEQUENCE</scope>
    <source>
        <strain evidence="17">ChiSxjej1B13-7958</strain>
    </source>
</reference>
<dbReference type="SUPFAM" id="SSF52440">
    <property type="entry name" value="PreATP-grasp domain"/>
    <property type="match status" value="1"/>
</dbReference>
<dbReference type="PROSITE" id="PS00184">
    <property type="entry name" value="GARS"/>
    <property type="match status" value="1"/>
</dbReference>
<evidence type="ECO:0000259" key="16">
    <source>
        <dbReference type="PROSITE" id="PS50975"/>
    </source>
</evidence>
<evidence type="ECO:0000256" key="7">
    <source>
        <dbReference type="ARBA" id="ARBA00022741"/>
    </source>
</evidence>
<dbReference type="Pfam" id="PF02843">
    <property type="entry name" value="GARS_C"/>
    <property type="match status" value="1"/>
</dbReference>
<gene>
    <name evidence="14 17" type="primary">purD</name>
    <name evidence="17" type="ORF">IAB89_08610</name>
</gene>
<dbReference type="Proteomes" id="UP000824242">
    <property type="component" value="Unassembled WGS sequence"/>
</dbReference>
<dbReference type="EC" id="6.3.4.13" evidence="4 14"/>
<sequence length="421" mass="45071">MDILVIGGGGREHAIVRKLKESPRTGKLYCAPGNGGIAKDAECVAIGAMDIPAVVAFAKEKKIDLVFVAPDDPLAAGMVDALEKEGIPAFGPRANAAVIEASKVFSKDLMKRYHIPTAQYEVFSEPAEAIAWIEKNNRFPIVVKADGLALGKGVLICPDFEAAKAAVKEIMEDKVFGASGSRVVVEEFLTGPEVSVLAFTDGHCVKPMVSSKDHKRALDNDEGLNTGGMGTISPNPYYTDAIAEECMETIFLPTIEAMNKEGRPFKGCLYFGLMITPDGPKVIEYNARFGDPETQVVLPRLKTDFVDIVMAVVEERLSDLTIAWSDEACACVVMASGGYPGHYEKGIAIEGLDENGQVDGAVVYHAGTALRDGKFVTNGGRVLGVTALGDTLPQALEKAYAAVGKIHWDGVHYRHDIGVIK</sequence>
<evidence type="ECO:0000256" key="3">
    <source>
        <dbReference type="ARBA" id="ARBA00005174"/>
    </source>
</evidence>
<dbReference type="Pfam" id="PF01071">
    <property type="entry name" value="GARS_A"/>
    <property type="match status" value="1"/>
</dbReference>
<dbReference type="HAMAP" id="MF_00138">
    <property type="entry name" value="GARS"/>
    <property type="match status" value="1"/>
</dbReference>
<dbReference type="InterPro" id="IPR020562">
    <property type="entry name" value="PRibGlycinamide_synth_N"/>
</dbReference>
<dbReference type="PANTHER" id="PTHR43472:SF1">
    <property type="entry name" value="PHOSPHORIBOSYLAMINE--GLYCINE LIGASE, CHLOROPLASTIC"/>
    <property type="match status" value="1"/>
</dbReference>
<dbReference type="GO" id="GO:0004637">
    <property type="term" value="F:phosphoribosylamine-glycine ligase activity"/>
    <property type="evidence" value="ECO:0007669"/>
    <property type="project" value="UniProtKB-UniRule"/>
</dbReference>
<dbReference type="InterPro" id="IPR020561">
    <property type="entry name" value="PRibGlycinamid_synth_ATP-grasp"/>
</dbReference>
<dbReference type="AlphaFoldDB" id="A0A9D1ANF4"/>
<dbReference type="PANTHER" id="PTHR43472">
    <property type="entry name" value="PHOSPHORIBOSYLAMINE--GLYCINE LIGASE"/>
    <property type="match status" value="1"/>
</dbReference>
<keyword evidence="6" id="KW-0479">Metal-binding</keyword>
<dbReference type="Gene3D" id="3.30.470.20">
    <property type="entry name" value="ATP-grasp fold, B domain"/>
    <property type="match status" value="1"/>
</dbReference>
<dbReference type="GO" id="GO:0046872">
    <property type="term" value="F:metal ion binding"/>
    <property type="evidence" value="ECO:0007669"/>
    <property type="project" value="UniProtKB-KW"/>
</dbReference>
<evidence type="ECO:0000256" key="2">
    <source>
        <dbReference type="ARBA" id="ARBA00001946"/>
    </source>
</evidence>
<dbReference type="GO" id="GO:0009113">
    <property type="term" value="P:purine nucleobase biosynthetic process"/>
    <property type="evidence" value="ECO:0007669"/>
    <property type="project" value="InterPro"/>
</dbReference>
<dbReference type="EMBL" id="DVGZ01000093">
    <property type="protein sequence ID" value="HIR47696.1"/>
    <property type="molecule type" value="Genomic_DNA"/>
</dbReference>
<keyword evidence="8 14" id="KW-0658">Purine biosynthesis</keyword>
<dbReference type="FunFam" id="3.30.470.20:FF:000018">
    <property type="entry name" value="Trifunctional purine biosynthetic protein adenosine-3"/>
    <property type="match status" value="1"/>
</dbReference>
<dbReference type="SUPFAM" id="SSF51246">
    <property type="entry name" value="Rudiment single hybrid motif"/>
    <property type="match status" value="1"/>
</dbReference>
<dbReference type="InterPro" id="IPR013815">
    <property type="entry name" value="ATP_grasp_subdomain_1"/>
</dbReference>
<keyword evidence="7 15" id="KW-0547">Nucleotide-binding</keyword>
<dbReference type="SMART" id="SM01210">
    <property type="entry name" value="GARS_C"/>
    <property type="match status" value="1"/>
</dbReference>
<evidence type="ECO:0000256" key="4">
    <source>
        <dbReference type="ARBA" id="ARBA00013255"/>
    </source>
</evidence>
<keyword evidence="10" id="KW-0464">Manganese</keyword>
<evidence type="ECO:0000256" key="6">
    <source>
        <dbReference type="ARBA" id="ARBA00022723"/>
    </source>
</evidence>
<dbReference type="SMART" id="SM01209">
    <property type="entry name" value="GARS_A"/>
    <property type="match status" value="1"/>
</dbReference>
<evidence type="ECO:0000256" key="14">
    <source>
        <dbReference type="HAMAP-Rule" id="MF_00138"/>
    </source>
</evidence>
<dbReference type="SUPFAM" id="SSF56059">
    <property type="entry name" value="Glutathione synthetase ATP-binding domain-like"/>
    <property type="match status" value="1"/>
</dbReference>
<accession>A0A9D1ANF4</accession>
<evidence type="ECO:0000256" key="9">
    <source>
        <dbReference type="ARBA" id="ARBA00022840"/>
    </source>
</evidence>
<proteinExistence type="inferred from homology"/>
<keyword evidence="9 15" id="KW-0067">ATP-binding</keyword>
<evidence type="ECO:0000313" key="18">
    <source>
        <dbReference type="Proteomes" id="UP000824242"/>
    </source>
</evidence>
<dbReference type="Gene3D" id="3.40.50.20">
    <property type="match status" value="1"/>
</dbReference>
<evidence type="ECO:0000313" key="17">
    <source>
        <dbReference type="EMBL" id="HIR47696.1"/>
    </source>
</evidence>
<dbReference type="Gene3D" id="3.30.1490.20">
    <property type="entry name" value="ATP-grasp fold, A domain"/>
    <property type="match status" value="1"/>
</dbReference>
<dbReference type="InterPro" id="IPR020559">
    <property type="entry name" value="PRibGlycinamide_synth_CS"/>
</dbReference>
<dbReference type="InterPro" id="IPR000115">
    <property type="entry name" value="PRibGlycinamide_synth"/>
</dbReference>